<proteinExistence type="predicted"/>
<dbReference type="AlphaFoldDB" id="A0A699XKG7"/>
<reference evidence="1" key="1">
    <citation type="journal article" date="2019" name="Sci. Rep.">
        <title>Draft genome of Tanacetum cinerariifolium, the natural source of mosquito coil.</title>
        <authorList>
            <person name="Yamashiro T."/>
            <person name="Shiraishi A."/>
            <person name="Satake H."/>
            <person name="Nakayama K."/>
        </authorList>
    </citation>
    <scope>NUCLEOTIDE SEQUENCE</scope>
</reference>
<dbReference type="EMBL" id="BKCJ011840578">
    <property type="protein sequence ID" value="GFD57401.1"/>
    <property type="molecule type" value="Genomic_DNA"/>
</dbReference>
<comment type="caution">
    <text evidence="1">The sequence shown here is derived from an EMBL/GenBank/DDBJ whole genome shotgun (WGS) entry which is preliminary data.</text>
</comment>
<accession>A0A699XKG7</accession>
<protein>
    <submittedName>
        <fullName evidence="1">Uncharacterized protein</fullName>
    </submittedName>
</protein>
<sequence>MFQQQIAVEHHVIQGRIAVAQFFEVGANKVVVTPVRRVSQRAVQPGSVHQFAGRHVLQEIQRVGFV</sequence>
<evidence type="ECO:0000313" key="1">
    <source>
        <dbReference type="EMBL" id="GFD57401.1"/>
    </source>
</evidence>
<gene>
    <name evidence="1" type="ORF">Tci_929370</name>
</gene>
<organism evidence="1">
    <name type="scientific">Tanacetum cinerariifolium</name>
    <name type="common">Dalmatian daisy</name>
    <name type="synonym">Chrysanthemum cinerariifolium</name>
    <dbReference type="NCBI Taxonomy" id="118510"/>
    <lineage>
        <taxon>Eukaryota</taxon>
        <taxon>Viridiplantae</taxon>
        <taxon>Streptophyta</taxon>
        <taxon>Embryophyta</taxon>
        <taxon>Tracheophyta</taxon>
        <taxon>Spermatophyta</taxon>
        <taxon>Magnoliopsida</taxon>
        <taxon>eudicotyledons</taxon>
        <taxon>Gunneridae</taxon>
        <taxon>Pentapetalae</taxon>
        <taxon>asterids</taxon>
        <taxon>campanulids</taxon>
        <taxon>Asterales</taxon>
        <taxon>Asteraceae</taxon>
        <taxon>Asteroideae</taxon>
        <taxon>Anthemideae</taxon>
        <taxon>Anthemidinae</taxon>
        <taxon>Tanacetum</taxon>
    </lineage>
</organism>
<name>A0A699XKG7_TANCI</name>
<feature type="non-terminal residue" evidence="1">
    <location>
        <position position="66"/>
    </location>
</feature>